<reference evidence="3 4" key="1">
    <citation type="submission" date="2015-05" db="EMBL/GenBank/DDBJ databases">
        <title>Draft Genome assembly of Streptomyces showdoensis.</title>
        <authorList>
            <person name="Thapa K.K."/>
            <person name="Metsa-Ketela M."/>
        </authorList>
    </citation>
    <scope>NUCLEOTIDE SEQUENCE [LARGE SCALE GENOMIC DNA]</scope>
    <source>
        <strain evidence="3 4">ATCC 15227</strain>
    </source>
</reference>
<comment type="caution">
    <text evidence="3">The sequence shown here is derived from an EMBL/GenBank/DDBJ whole genome shotgun (WGS) entry which is preliminary data.</text>
</comment>
<feature type="signal peptide" evidence="2">
    <location>
        <begin position="1"/>
        <end position="25"/>
    </location>
</feature>
<feature type="chain" id="PRO_5039606213" description="Lipoprotein" evidence="2">
    <location>
        <begin position="26"/>
        <end position="415"/>
    </location>
</feature>
<dbReference type="AlphaFoldDB" id="A0A2P2GXI1"/>
<dbReference type="RefSeq" id="WP_046905356.1">
    <property type="nucleotide sequence ID" value="NZ_BAAAXG010000028.1"/>
</dbReference>
<dbReference type="Proteomes" id="UP000265325">
    <property type="component" value="Unassembled WGS sequence"/>
</dbReference>
<name>A0A2P2GXI1_STREW</name>
<evidence type="ECO:0000256" key="2">
    <source>
        <dbReference type="SAM" id="SignalP"/>
    </source>
</evidence>
<keyword evidence="2" id="KW-0732">Signal</keyword>
<protein>
    <recommendedName>
        <fullName evidence="5">Lipoprotein</fullName>
    </recommendedName>
</protein>
<dbReference type="Gene3D" id="2.50.20.20">
    <property type="match status" value="1"/>
</dbReference>
<accession>A0A2P2GXI1</accession>
<evidence type="ECO:0000313" key="3">
    <source>
        <dbReference type="EMBL" id="KKZ75655.1"/>
    </source>
</evidence>
<dbReference type="PROSITE" id="PS51257">
    <property type="entry name" value="PROKAR_LIPOPROTEIN"/>
    <property type="match status" value="1"/>
</dbReference>
<proteinExistence type="predicted"/>
<sequence length="415" mass="43621">MNDSRTRRRAAALVLPLLLTTVAACQSGGRDGEAAPTTPSPTPTPVFSVRLDDQLSAASEATRAAGSAAFTWTLRYGSAKGTAVERVTGVQDYAKDTARAERVVEVPRRFPADAARELGGEPVRERRPQTFAVSGNQVSYRTADGGWLRYSSAASTDVVDRMDGALQRAGDTAPYGRTLAEVVSVADASTPPVKGADGSRTYRLDVPLTYATGALPEALDLTQDLARQAPGPIRMTVVLDAHGLLLRATADYAPALALLHGRHLLKGVTSLRADYALSGHGRTPVPPPPAGARVRDAEKALTDVHRVKPGGCASVDTGLGTLALVRVVPCGSGADLRVFGQVRFKETVQGDPDGVAAREGQDRCEDAFGTAPRSWIADGRPAGSFTTYGQGTTSSAYTGPDVDVEGDYTCFVETR</sequence>
<feature type="region of interest" description="Disordered" evidence="1">
    <location>
        <begin position="27"/>
        <end position="46"/>
    </location>
</feature>
<dbReference type="OrthoDB" id="4057388at2"/>
<keyword evidence="4" id="KW-1185">Reference proteome</keyword>
<gene>
    <name evidence="3" type="ORF">VO63_00045</name>
</gene>
<dbReference type="EMBL" id="LAQS01000001">
    <property type="protein sequence ID" value="KKZ75655.1"/>
    <property type="molecule type" value="Genomic_DNA"/>
</dbReference>
<evidence type="ECO:0000256" key="1">
    <source>
        <dbReference type="SAM" id="MobiDB-lite"/>
    </source>
</evidence>
<organism evidence="3 4">
    <name type="scientific">Streptomyces showdoensis</name>
    <dbReference type="NCBI Taxonomy" id="68268"/>
    <lineage>
        <taxon>Bacteria</taxon>
        <taxon>Bacillati</taxon>
        <taxon>Actinomycetota</taxon>
        <taxon>Actinomycetes</taxon>
        <taxon>Kitasatosporales</taxon>
        <taxon>Streptomycetaceae</taxon>
        <taxon>Streptomyces</taxon>
    </lineage>
</organism>
<evidence type="ECO:0008006" key="5">
    <source>
        <dbReference type="Google" id="ProtNLM"/>
    </source>
</evidence>
<evidence type="ECO:0000313" key="4">
    <source>
        <dbReference type="Proteomes" id="UP000265325"/>
    </source>
</evidence>